<comment type="caution">
    <text evidence="1">The sequence shown here is derived from an EMBL/GenBank/DDBJ whole genome shotgun (WGS) entry which is preliminary data.</text>
</comment>
<name>A0A9P6CSM4_9AGAR</name>
<proteinExistence type="predicted"/>
<dbReference type="AlphaFoldDB" id="A0A9P6CSM4"/>
<reference evidence="1" key="1">
    <citation type="submission" date="2020-11" db="EMBL/GenBank/DDBJ databases">
        <authorList>
            <consortium name="DOE Joint Genome Institute"/>
            <person name="Ahrendt S."/>
            <person name="Riley R."/>
            <person name="Andreopoulos W."/>
            <person name="Labutti K."/>
            <person name="Pangilinan J."/>
            <person name="Ruiz-Duenas F.J."/>
            <person name="Barrasa J.M."/>
            <person name="Sanchez-Garcia M."/>
            <person name="Camarero S."/>
            <person name="Miyauchi S."/>
            <person name="Serrano A."/>
            <person name="Linde D."/>
            <person name="Babiker R."/>
            <person name="Drula E."/>
            <person name="Ayuso-Fernandez I."/>
            <person name="Pacheco R."/>
            <person name="Padilla G."/>
            <person name="Ferreira P."/>
            <person name="Barriuso J."/>
            <person name="Kellner H."/>
            <person name="Castanera R."/>
            <person name="Alfaro M."/>
            <person name="Ramirez L."/>
            <person name="Pisabarro A.G."/>
            <person name="Kuo A."/>
            <person name="Tritt A."/>
            <person name="Lipzen A."/>
            <person name="He G."/>
            <person name="Yan M."/>
            <person name="Ng V."/>
            <person name="Cullen D."/>
            <person name="Martin F."/>
            <person name="Rosso M.-N."/>
            <person name="Henrissat B."/>
            <person name="Hibbett D."/>
            <person name="Martinez A.T."/>
            <person name="Grigoriev I.V."/>
        </authorList>
    </citation>
    <scope>NUCLEOTIDE SEQUENCE</scope>
    <source>
        <strain evidence="1">CIRM-BRFM 674</strain>
    </source>
</reference>
<evidence type="ECO:0000313" key="2">
    <source>
        <dbReference type="Proteomes" id="UP000807469"/>
    </source>
</evidence>
<organism evidence="1 2">
    <name type="scientific">Pholiota conissans</name>
    <dbReference type="NCBI Taxonomy" id="109636"/>
    <lineage>
        <taxon>Eukaryota</taxon>
        <taxon>Fungi</taxon>
        <taxon>Dikarya</taxon>
        <taxon>Basidiomycota</taxon>
        <taxon>Agaricomycotina</taxon>
        <taxon>Agaricomycetes</taxon>
        <taxon>Agaricomycetidae</taxon>
        <taxon>Agaricales</taxon>
        <taxon>Agaricineae</taxon>
        <taxon>Strophariaceae</taxon>
        <taxon>Pholiota</taxon>
    </lineage>
</organism>
<dbReference type="Proteomes" id="UP000807469">
    <property type="component" value="Unassembled WGS sequence"/>
</dbReference>
<evidence type="ECO:0000313" key="1">
    <source>
        <dbReference type="EMBL" id="KAF9471204.1"/>
    </source>
</evidence>
<keyword evidence="2" id="KW-1185">Reference proteome</keyword>
<dbReference type="EMBL" id="MU155735">
    <property type="protein sequence ID" value="KAF9471204.1"/>
    <property type="molecule type" value="Genomic_DNA"/>
</dbReference>
<accession>A0A9P6CSM4</accession>
<gene>
    <name evidence="1" type="ORF">BDN70DRAFT_888387</name>
</gene>
<protein>
    <submittedName>
        <fullName evidence="1">Uncharacterized protein</fullName>
    </submittedName>
</protein>
<sequence length="88" mass="10117">MNRRPNKPTQRPLFPTSALLYPSLFLLWLSSAYVLRGRSEGGQPAQIDLSKSKDSLFQVLTAQPAFQLTHKRGPIVYIPSEQRRHQQR</sequence>